<evidence type="ECO:0000313" key="2">
    <source>
        <dbReference type="Proteomes" id="UP000887320"/>
    </source>
</evidence>
<organism evidence="1 2">
    <name type="scientific">Acinetobacter guillouiae</name>
    <name type="common">Acinetobacter genomosp. 11</name>
    <dbReference type="NCBI Taxonomy" id="106649"/>
    <lineage>
        <taxon>Bacteria</taxon>
        <taxon>Pseudomonadati</taxon>
        <taxon>Pseudomonadota</taxon>
        <taxon>Gammaproteobacteria</taxon>
        <taxon>Moraxellales</taxon>
        <taxon>Moraxellaceae</taxon>
        <taxon>Acinetobacter</taxon>
    </lineage>
</organism>
<dbReference type="SUPFAM" id="SSF46785">
    <property type="entry name" value="Winged helix' DNA-binding domain"/>
    <property type="match status" value="1"/>
</dbReference>
<name>A0A8X8GM81_ACIGI</name>
<comment type="caution">
    <text evidence="1">The sequence shown here is derived from an EMBL/GenBank/DDBJ whole genome shotgun (WGS) entry which is preliminary data.</text>
</comment>
<dbReference type="EMBL" id="JAHWXT010000004">
    <property type="protein sequence ID" value="MCF0265498.1"/>
    <property type="molecule type" value="Genomic_DNA"/>
</dbReference>
<dbReference type="InterPro" id="IPR036390">
    <property type="entry name" value="WH_DNA-bd_sf"/>
</dbReference>
<protein>
    <submittedName>
        <fullName evidence="1">Uncharacterized protein</fullName>
    </submittedName>
</protein>
<sequence length="82" mass="9260">MRSPSIKKFEYFKDVLVYIAVSTNPVTALELEENVVDLSRGQLNVDLLALEQAGYLFSQSRKNRKSYTATDKTKELFGVLNG</sequence>
<dbReference type="RefSeq" id="WP_234623672.1">
    <property type="nucleotide sequence ID" value="NZ_JAHWXT010000004.1"/>
</dbReference>
<accession>A0A8X8GM81</accession>
<gene>
    <name evidence="1" type="ORF">KW868_13670</name>
</gene>
<evidence type="ECO:0000313" key="1">
    <source>
        <dbReference type="EMBL" id="MCF0265498.1"/>
    </source>
</evidence>
<proteinExistence type="predicted"/>
<reference evidence="1" key="1">
    <citation type="submission" date="2021-07" db="EMBL/GenBank/DDBJ databases">
        <authorList>
            <person name="Fernandez M."/>
            <person name="Pereira P."/>
            <person name="Torres Tejerizo G.A."/>
            <person name="Gonzalez P."/>
            <person name="Agostini E."/>
        </authorList>
    </citation>
    <scope>NUCLEOTIDE SEQUENCE</scope>
    <source>
        <strain evidence="1">SFC 500-1A</strain>
    </source>
</reference>
<dbReference type="AlphaFoldDB" id="A0A8X8GM81"/>
<dbReference type="Proteomes" id="UP000887320">
    <property type="component" value="Unassembled WGS sequence"/>
</dbReference>